<dbReference type="InterPro" id="IPR046373">
    <property type="entry name" value="Acyl-CoA_Oxase/DH_mid-dom_sf"/>
</dbReference>
<evidence type="ECO:0000259" key="9">
    <source>
        <dbReference type="Pfam" id="PF22924"/>
    </source>
</evidence>
<name>A0ABY2A0G4_9ACTN</name>
<dbReference type="InterPro" id="IPR009100">
    <property type="entry name" value="AcylCoA_DH/oxidase_NM_dom_sf"/>
</dbReference>
<dbReference type="PANTHER" id="PTHR10909:SF352">
    <property type="entry name" value="ACYL-COENZYME A OXIDASE-LIKE PROTEIN"/>
    <property type="match status" value="1"/>
</dbReference>
<dbReference type="Pfam" id="PF01756">
    <property type="entry name" value="ACOX"/>
    <property type="match status" value="1"/>
</dbReference>
<dbReference type="Proteomes" id="UP000292385">
    <property type="component" value="Unassembled WGS sequence"/>
</dbReference>
<evidence type="ECO:0000256" key="2">
    <source>
        <dbReference type="ARBA" id="ARBA00006288"/>
    </source>
</evidence>
<feature type="domain" description="Acyl-CoA oxidase C-terminal" evidence="6">
    <location>
        <begin position="501"/>
        <end position="625"/>
    </location>
</feature>
<feature type="domain" description="Acyl-CoA oxidase/dehydrogenase middle" evidence="7">
    <location>
        <begin position="130"/>
        <end position="239"/>
    </location>
</feature>
<dbReference type="Gene3D" id="1.20.140.10">
    <property type="entry name" value="Butyryl-CoA Dehydrogenase, subunit A, domain 3"/>
    <property type="match status" value="2"/>
</dbReference>
<dbReference type="InterPro" id="IPR036250">
    <property type="entry name" value="AcylCo_DH-like_C"/>
</dbReference>
<proteinExistence type="inferred from homology"/>
<dbReference type="InterPro" id="IPR037069">
    <property type="entry name" value="AcylCoA_DH/ox_N_sf"/>
</dbReference>
<feature type="domain" description="Acyl-CoA oxidase C-alpha1" evidence="9">
    <location>
        <begin position="275"/>
        <end position="433"/>
    </location>
</feature>
<accession>A0ABY2A0G4</accession>
<keyword evidence="4" id="KW-0274">FAD</keyword>
<evidence type="ECO:0000259" key="6">
    <source>
        <dbReference type="Pfam" id="PF01756"/>
    </source>
</evidence>
<dbReference type="InterPro" id="IPR013786">
    <property type="entry name" value="AcylCoA_DH/ox_N"/>
</dbReference>
<feature type="domain" description="Acyl-CoA dehydrogenase/oxidase N-terminal" evidence="8">
    <location>
        <begin position="17"/>
        <end position="125"/>
    </location>
</feature>
<dbReference type="InterPro" id="IPR002655">
    <property type="entry name" value="Acyl-CoA_oxidase_C"/>
</dbReference>
<dbReference type="EMBL" id="SJJY01000006">
    <property type="protein sequence ID" value="TCC21074.1"/>
    <property type="molecule type" value="Genomic_DNA"/>
</dbReference>
<dbReference type="Gene3D" id="2.40.110.10">
    <property type="entry name" value="Butyryl-CoA Dehydrogenase, subunit A, domain 2"/>
    <property type="match status" value="1"/>
</dbReference>
<keyword evidence="11" id="KW-1185">Reference proteome</keyword>
<keyword evidence="5" id="KW-0560">Oxidoreductase</keyword>
<protein>
    <submittedName>
        <fullName evidence="10">Acyl-CoA oxidase</fullName>
    </submittedName>
</protein>
<reference evidence="10 11" key="1">
    <citation type="submission" date="2019-02" db="EMBL/GenBank/DDBJ databases">
        <title>Kribbella capetownensis sp. nov. and Kribbella speibonae sp. nov., isolated from soil.</title>
        <authorList>
            <person name="Curtis S.M."/>
            <person name="Norton I."/>
            <person name="Everest G.J."/>
            <person name="Meyers P.R."/>
        </authorList>
    </citation>
    <scope>NUCLEOTIDE SEQUENCE [LARGE SCALE GENOMIC DNA]</scope>
    <source>
        <strain evidence="10 11">SK5</strain>
    </source>
</reference>
<evidence type="ECO:0000256" key="4">
    <source>
        <dbReference type="ARBA" id="ARBA00022827"/>
    </source>
</evidence>
<dbReference type="Gene3D" id="1.10.540.10">
    <property type="entry name" value="Acyl-CoA dehydrogenase/oxidase, N-terminal domain"/>
    <property type="match status" value="1"/>
</dbReference>
<evidence type="ECO:0000256" key="1">
    <source>
        <dbReference type="ARBA" id="ARBA00001974"/>
    </source>
</evidence>
<dbReference type="PIRSF" id="PIRSF000168">
    <property type="entry name" value="Acyl-CoA_oxidase"/>
    <property type="match status" value="1"/>
</dbReference>
<dbReference type="Pfam" id="PF22924">
    <property type="entry name" value="ACOX_C_alpha1"/>
    <property type="match status" value="1"/>
</dbReference>
<comment type="caution">
    <text evidence="10">The sequence shown here is derived from an EMBL/GenBank/DDBJ whole genome shotgun (WGS) entry which is preliminary data.</text>
</comment>
<evidence type="ECO:0000259" key="7">
    <source>
        <dbReference type="Pfam" id="PF02770"/>
    </source>
</evidence>
<evidence type="ECO:0000256" key="5">
    <source>
        <dbReference type="ARBA" id="ARBA00023002"/>
    </source>
</evidence>
<evidence type="ECO:0000259" key="8">
    <source>
        <dbReference type="Pfam" id="PF02771"/>
    </source>
</evidence>
<sequence>MSESAMRDYLDGPHKAARDVVRAGLAAHADLGDLAVRLPRDEYRDRIRDLLLQSAADGLPARGYPKEYGGEADLGGFIAAFETLAFGDLSLMVKAGVQFGLFAGAILHLGTEKHHERYLADAISGRLLGCFAMTETGHGSNVQALGTTATYDEATGEFVVHTPSAAARKDYIGNAARHGRMAAVFAQLIVGGESHGVHCLLVPIRDADGSALPGVTLSDCGPKLGLNGVDNGRIVFDQVRVPREALLDRYAQVDANGNYSSAIENPDRRFFTMLGTLVQGRVSVGGAAINASKVALTIAIRYGAQRRQFGAPGSDEEAILLDYRMHQRRLLPLLARTYALHFAQAELVDEFARVFNDDRDEHDRRALEAQAAGTKALGTWHATETIQMCREACGGAGYLAENRLATLKADTDVFTTFEGDNTVLLQLVAKGLLTDYRESFGKLDPLGTARFVAAQAVEIAVEKAALRPLIERLRDAVPNRSDAADPDAGLRDDAYHSGLLRFREQHMLSGVARRLKGGIDAGDDPFDVFNRCQDHVIAAGRAHVDRIVLEAFQTAVRNAPEEIRPQLQDVYDLHALATIEAERAWYLEHGRLSPGRSKAITALTNELCAVVRPAAVELVDAFGVPGSATEVPMVVPSQHE</sequence>
<evidence type="ECO:0000256" key="3">
    <source>
        <dbReference type="ARBA" id="ARBA00022630"/>
    </source>
</evidence>
<gene>
    <name evidence="10" type="ORF">E0H58_27500</name>
</gene>
<comment type="similarity">
    <text evidence="2">Belongs to the acyl-CoA oxidase family.</text>
</comment>
<dbReference type="SUPFAM" id="SSF47203">
    <property type="entry name" value="Acyl-CoA dehydrogenase C-terminal domain-like"/>
    <property type="match status" value="2"/>
</dbReference>
<keyword evidence="3" id="KW-0285">Flavoprotein</keyword>
<dbReference type="InterPro" id="IPR006091">
    <property type="entry name" value="Acyl-CoA_Oxase/DH_mid-dom"/>
</dbReference>
<dbReference type="Pfam" id="PF02770">
    <property type="entry name" value="Acyl-CoA_dh_M"/>
    <property type="match status" value="1"/>
</dbReference>
<evidence type="ECO:0000313" key="11">
    <source>
        <dbReference type="Proteomes" id="UP000292385"/>
    </source>
</evidence>
<comment type="cofactor">
    <cofactor evidence="1">
        <name>FAD</name>
        <dbReference type="ChEBI" id="CHEBI:57692"/>
    </cofactor>
</comment>
<dbReference type="InterPro" id="IPR055060">
    <property type="entry name" value="ACOX_C_alpha1"/>
</dbReference>
<dbReference type="SUPFAM" id="SSF56645">
    <property type="entry name" value="Acyl-CoA dehydrogenase NM domain-like"/>
    <property type="match status" value="1"/>
</dbReference>
<organism evidence="10 11">
    <name type="scientific">Kribbella speibonae</name>
    <dbReference type="NCBI Taxonomy" id="1572660"/>
    <lineage>
        <taxon>Bacteria</taxon>
        <taxon>Bacillati</taxon>
        <taxon>Actinomycetota</taxon>
        <taxon>Actinomycetes</taxon>
        <taxon>Propionibacteriales</taxon>
        <taxon>Kribbellaceae</taxon>
        <taxon>Kribbella</taxon>
    </lineage>
</organism>
<dbReference type="InterPro" id="IPR012258">
    <property type="entry name" value="Acyl-CoA_oxidase"/>
</dbReference>
<evidence type="ECO:0000313" key="10">
    <source>
        <dbReference type="EMBL" id="TCC21074.1"/>
    </source>
</evidence>
<dbReference type="PANTHER" id="PTHR10909">
    <property type="entry name" value="ELECTRON TRANSPORT OXIDOREDUCTASE"/>
    <property type="match status" value="1"/>
</dbReference>
<dbReference type="Pfam" id="PF02771">
    <property type="entry name" value="Acyl-CoA_dh_N"/>
    <property type="match status" value="1"/>
</dbReference>
<dbReference type="RefSeq" id="WP_131465051.1">
    <property type="nucleotide sequence ID" value="NZ_SJJY01000006.1"/>
</dbReference>